<evidence type="ECO:0008006" key="3">
    <source>
        <dbReference type="Google" id="ProtNLM"/>
    </source>
</evidence>
<evidence type="ECO:0000313" key="1">
    <source>
        <dbReference type="EMBL" id="KGR74894.1"/>
    </source>
</evidence>
<dbReference type="InterPro" id="IPR006450">
    <property type="entry name" value="Phage_HK97_gp6-like"/>
</dbReference>
<proteinExistence type="predicted"/>
<keyword evidence="2" id="KW-1185">Reference proteome</keyword>
<name>A0A0A3HR84_9BACL</name>
<organism evidence="1 2">
    <name type="scientific">Ureibacillus sinduriensis BLB-1 = JCM 15800</name>
    <dbReference type="NCBI Taxonomy" id="1384057"/>
    <lineage>
        <taxon>Bacteria</taxon>
        <taxon>Bacillati</taxon>
        <taxon>Bacillota</taxon>
        <taxon>Bacilli</taxon>
        <taxon>Bacillales</taxon>
        <taxon>Caryophanaceae</taxon>
        <taxon>Ureibacillus</taxon>
    </lineage>
</organism>
<dbReference type="Gene3D" id="1.10.3230.30">
    <property type="entry name" value="Phage gp6-like head-tail connector protein"/>
    <property type="match status" value="1"/>
</dbReference>
<dbReference type="CDD" id="cd08054">
    <property type="entry name" value="gp6"/>
    <property type="match status" value="1"/>
</dbReference>
<dbReference type="EMBL" id="JPVO01000053">
    <property type="protein sequence ID" value="KGR74894.1"/>
    <property type="molecule type" value="Genomic_DNA"/>
</dbReference>
<dbReference type="Pfam" id="PF05135">
    <property type="entry name" value="Phage_connect_1"/>
    <property type="match status" value="1"/>
</dbReference>
<dbReference type="AlphaFoldDB" id="A0A0A3HR84"/>
<dbReference type="OrthoDB" id="5654at2"/>
<dbReference type="Proteomes" id="UP000030408">
    <property type="component" value="Unassembled WGS sequence"/>
</dbReference>
<reference evidence="1 2" key="1">
    <citation type="submission" date="2014-02" db="EMBL/GenBank/DDBJ databases">
        <title>Draft genome sequence of Lysinibacillus sinduriensis JCM 15800.</title>
        <authorList>
            <person name="Zhang F."/>
            <person name="Wang G."/>
            <person name="Zhang L."/>
        </authorList>
    </citation>
    <scope>NUCLEOTIDE SEQUENCE [LARGE SCALE GENOMIC DNA]</scope>
    <source>
        <strain evidence="1 2">JCM 15800</strain>
    </source>
</reference>
<dbReference type="InterPro" id="IPR021146">
    <property type="entry name" value="Phage_gp6-like_head-tail"/>
</dbReference>
<accession>A0A0A3HR84</accession>
<gene>
    <name evidence="1" type="ORF">CD33_14150</name>
</gene>
<evidence type="ECO:0000313" key="2">
    <source>
        <dbReference type="Proteomes" id="UP000030408"/>
    </source>
</evidence>
<dbReference type="RefSeq" id="WP_036201495.1">
    <property type="nucleotide sequence ID" value="NZ_AVCY01000003.1"/>
</dbReference>
<comment type="caution">
    <text evidence="1">The sequence shown here is derived from an EMBL/GenBank/DDBJ whole genome shotgun (WGS) entry which is preliminary data.</text>
</comment>
<dbReference type="NCBIfam" id="TIGR01560">
    <property type="entry name" value="put_DNA_pack"/>
    <property type="match status" value="1"/>
</dbReference>
<sequence length="105" mass="12050">MTLLDELKEYLRVDGDDETQSLSTFINAAEVVLKNSGVKLPQDYYQIVDGKDIYSEHRLAVLILASHYYENRQISSQNAQNEIPFSVQTMILQLKWVNIDESSPI</sequence>
<dbReference type="eggNOG" id="ENOG5033BGU">
    <property type="taxonomic scope" value="Bacteria"/>
</dbReference>
<protein>
    <recommendedName>
        <fullName evidence="3">DNA-packaging protein</fullName>
    </recommendedName>
</protein>
<dbReference type="STRING" id="1384057.CD33_14150"/>